<evidence type="ECO:0000256" key="6">
    <source>
        <dbReference type="ARBA" id="ARBA00023251"/>
    </source>
</evidence>
<dbReference type="GO" id="GO:0005886">
    <property type="term" value="C:plasma membrane"/>
    <property type="evidence" value="ECO:0007669"/>
    <property type="project" value="TreeGrafter"/>
</dbReference>
<name>C2FVE3_SPHSI</name>
<evidence type="ECO:0000259" key="7">
    <source>
        <dbReference type="Pfam" id="PF00905"/>
    </source>
</evidence>
<dbReference type="EC" id="3.5.2.6" evidence="3"/>
<evidence type="ECO:0000313" key="8">
    <source>
        <dbReference type="EMBL" id="EEI93001.1"/>
    </source>
</evidence>
<comment type="catalytic activity">
    <reaction evidence="1">
        <text>a beta-lactam + H2O = a substituted beta-amino acid</text>
        <dbReference type="Rhea" id="RHEA:20401"/>
        <dbReference type="ChEBI" id="CHEBI:15377"/>
        <dbReference type="ChEBI" id="CHEBI:35627"/>
        <dbReference type="ChEBI" id="CHEBI:140347"/>
        <dbReference type="EC" id="3.5.2.6"/>
    </reaction>
</comment>
<keyword evidence="6" id="KW-0046">Antibiotic resistance</keyword>
<sequence length="324" mass="37489">MLLFTSILYKQCIFIIMKNSLIFFVYSLFCILSSQSHTASAQQTGEVKASFRNDSVTVREEFNRYFENKHAKGDILILDLQNNKWFASDAKSVYVPALPASTFKIINLLIALESKVIADENQVVKWIGQTDTVKYGYRPDIYRDMTVKEAFEKSAGWIFVELSKKIGKKNYQHYLSLAGYGNADLSEADPDFWNFGNFGISPYNQVDFLRKLYLEQLPFEKRHMQTVKRVMLSKEYPDAEVHAKTGWTRIEGLNIGWWVGYIEKQKNTYLFATRLFQDRVRQDPGFGPSRKEITRAVLEELGFLNFSSPSAKTSTLIIQSHLRR</sequence>
<dbReference type="AlphaFoldDB" id="C2FVE3"/>
<dbReference type="InterPro" id="IPR050515">
    <property type="entry name" value="Beta-lactam/transpept"/>
</dbReference>
<protein>
    <recommendedName>
        <fullName evidence="3">beta-lactamase</fullName>
        <ecNumber evidence="3">3.5.2.6</ecNumber>
    </recommendedName>
</protein>
<accession>C2FVE3</accession>
<comment type="similarity">
    <text evidence="2">Belongs to the class-D beta-lactamase family.</text>
</comment>
<proteinExistence type="inferred from homology"/>
<dbReference type="Pfam" id="PF00905">
    <property type="entry name" value="Transpeptidase"/>
    <property type="match status" value="1"/>
</dbReference>
<dbReference type="HOGENOM" id="CLU_035412_3_0_10"/>
<dbReference type="Proteomes" id="UP000006241">
    <property type="component" value="Unassembled WGS sequence"/>
</dbReference>
<dbReference type="PANTHER" id="PTHR30627:SF6">
    <property type="entry name" value="BETA-LACTAMASE YBXI-RELATED"/>
    <property type="match status" value="1"/>
</dbReference>
<dbReference type="GO" id="GO:0008800">
    <property type="term" value="F:beta-lactamase activity"/>
    <property type="evidence" value="ECO:0007669"/>
    <property type="project" value="UniProtKB-EC"/>
</dbReference>
<evidence type="ECO:0000256" key="2">
    <source>
        <dbReference type="ARBA" id="ARBA00007898"/>
    </source>
</evidence>
<dbReference type="EMBL" id="ACHB01000033">
    <property type="protein sequence ID" value="EEI93001.1"/>
    <property type="molecule type" value="Genomic_DNA"/>
</dbReference>
<gene>
    <name evidence="8" type="primary">bla</name>
    <name evidence="8" type="ORF">HMPREF0765_1299</name>
</gene>
<reference evidence="8 9" key="1">
    <citation type="submission" date="2009-01" db="EMBL/GenBank/DDBJ databases">
        <authorList>
            <person name="Qin X."/>
            <person name="Bachman B."/>
            <person name="Battles P."/>
            <person name="Bell A."/>
            <person name="Bess C."/>
            <person name="Bickham C."/>
            <person name="Chaboub L."/>
            <person name="Chen D."/>
            <person name="Coyle M."/>
            <person name="Deiros D.R."/>
            <person name="Dinh H."/>
            <person name="Forbes L."/>
            <person name="Fowler G."/>
            <person name="Francisco L."/>
            <person name="Fu Q."/>
            <person name="Gubbala S."/>
            <person name="Hale W."/>
            <person name="Han Y."/>
            <person name="Hemphill L."/>
            <person name="Highlander S.K."/>
            <person name="Hirani K."/>
            <person name="Hogues M."/>
            <person name="Jackson L."/>
            <person name="Jakkamsetti A."/>
            <person name="Javaid M."/>
            <person name="Jiang H."/>
            <person name="Korchina V."/>
            <person name="Kovar C."/>
            <person name="Lara F."/>
            <person name="Lee S."/>
            <person name="Mata R."/>
            <person name="Mathew T."/>
            <person name="Moen C."/>
            <person name="Morales K."/>
            <person name="Munidasa M."/>
            <person name="Nazareth L."/>
            <person name="Ngo R."/>
            <person name="Nguyen L."/>
            <person name="Okwuonu G."/>
            <person name="Ongeri F."/>
            <person name="Patil S."/>
            <person name="Petrosino J."/>
            <person name="Pham C."/>
            <person name="Pham P."/>
            <person name="Pu L.-L."/>
            <person name="Puazo M."/>
            <person name="Raj R."/>
            <person name="Reid J."/>
            <person name="Rouhana J."/>
            <person name="Saada N."/>
            <person name="Shang Y."/>
            <person name="Simmons D."/>
            <person name="Thornton R."/>
            <person name="Warren J."/>
            <person name="Weissenberger G."/>
            <person name="Zhang J."/>
            <person name="Zhang L."/>
            <person name="Zhou C."/>
            <person name="Zhu D."/>
            <person name="Muzny D."/>
            <person name="Worley K."/>
            <person name="Gibbs R."/>
        </authorList>
    </citation>
    <scope>NUCLEOTIDE SEQUENCE [LARGE SCALE GENOMIC DNA]</scope>
    <source>
        <strain evidence="8 9">ATCC 33300</strain>
    </source>
</reference>
<keyword evidence="5 8" id="KW-0378">Hydrolase</keyword>
<dbReference type="SUPFAM" id="SSF56601">
    <property type="entry name" value="beta-lactamase/transpeptidase-like"/>
    <property type="match status" value="1"/>
</dbReference>
<dbReference type="GO" id="GO:0008658">
    <property type="term" value="F:penicillin binding"/>
    <property type="evidence" value="ECO:0007669"/>
    <property type="project" value="InterPro"/>
</dbReference>
<evidence type="ECO:0000256" key="3">
    <source>
        <dbReference type="ARBA" id="ARBA00012865"/>
    </source>
</evidence>
<dbReference type="GO" id="GO:0071555">
    <property type="term" value="P:cell wall organization"/>
    <property type="evidence" value="ECO:0007669"/>
    <property type="project" value="TreeGrafter"/>
</dbReference>
<dbReference type="GO" id="GO:0046677">
    <property type="term" value="P:response to antibiotic"/>
    <property type="evidence" value="ECO:0007669"/>
    <property type="project" value="UniProtKB-KW"/>
</dbReference>
<evidence type="ECO:0000313" key="9">
    <source>
        <dbReference type="Proteomes" id="UP000006241"/>
    </source>
</evidence>
<organism evidence="8 9">
    <name type="scientific">Sphingobacterium spiritivorum ATCC 33300</name>
    <dbReference type="NCBI Taxonomy" id="525372"/>
    <lineage>
        <taxon>Bacteria</taxon>
        <taxon>Pseudomonadati</taxon>
        <taxon>Bacteroidota</taxon>
        <taxon>Sphingobacteriia</taxon>
        <taxon>Sphingobacteriales</taxon>
        <taxon>Sphingobacteriaceae</taxon>
        <taxon>Sphingobacterium</taxon>
    </lineage>
</organism>
<dbReference type="InterPro" id="IPR012338">
    <property type="entry name" value="Beta-lactam/transpept-like"/>
</dbReference>
<evidence type="ECO:0000256" key="5">
    <source>
        <dbReference type="ARBA" id="ARBA00022801"/>
    </source>
</evidence>
<dbReference type="PANTHER" id="PTHR30627">
    <property type="entry name" value="PEPTIDOGLYCAN D,D-TRANSPEPTIDASE"/>
    <property type="match status" value="1"/>
</dbReference>
<dbReference type="InterPro" id="IPR001460">
    <property type="entry name" value="PCN-bd_Tpept"/>
</dbReference>
<evidence type="ECO:0000256" key="1">
    <source>
        <dbReference type="ARBA" id="ARBA00001526"/>
    </source>
</evidence>
<keyword evidence="4" id="KW-0732">Signal</keyword>
<feature type="domain" description="Penicillin-binding protein transpeptidase" evidence="7">
    <location>
        <begin position="63"/>
        <end position="298"/>
    </location>
</feature>
<dbReference type="Gene3D" id="3.40.710.10">
    <property type="entry name" value="DD-peptidase/beta-lactamase superfamily"/>
    <property type="match status" value="1"/>
</dbReference>
<evidence type="ECO:0000256" key="4">
    <source>
        <dbReference type="ARBA" id="ARBA00022729"/>
    </source>
</evidence>
<comment type="caution">
    <text evidence="8">The sequence shown here is derived from an EMBL/GenBank/DDBJ whole genome shotgun (WGS) entry which is preliminary data.</text>
</comment>